<dbReference type="PANTHER" id="PTHR33095">
    <property type="entry name" value="OS07G0619500 PROTEIN"/>
    <property type="match status" value="1"/>
</dbReference>
<dbReference type="InterPro" id="IPR012442">
    <property type="entry name" value="DUF1645_plant"/>
</dbReference>
<gene>
    <name evidence="2" type="ORF">MKW98_012128</name>
</gene>
<evidence type="ECO:0000256" key="1">
    <source>
        <dbReference type="SAM" id="MobiDB-lite"/>
    </source>
</evidence>
<name>A0AAD4TDZ0_9MAGN</name>
<feature type="region of interest" description="Disordered" evidence="1">
    <location>
        <begin position="42"/>
        <end position="96"/>
    </location>
</feature>
<feature type="compositionally biased region" description="Acidic residues" evidence="1">
    <location>
        <begin position="51"/>
        <end position="70"/>
    </location>
</feature>
<dbReference type="PANTHER" id="PTHR33095:SF23">
    <property type="entry name" value="DUF1645 FAMILY PROTEIN"/>
    <property type="match status" value="1"/>
</dbReference>
<feature type="compositionally biased region" description="Polar residues" evidence="1">
    <location>
        <begin position="190"/>
        <end position="200"/>
    </location>
</feature>
<protein>
    <submittedName>
        <fullName evidence="2">Uncharacterized protein</fullName>
    </submittedName>
</protein>
<dbReference type="Proteomes" id="UP001202328">
    <property type="component" value="Unassembled WGS sequence"/>
</dbReference>
<keyword evidence="3" id="KW-1185">Reference proteome</keyword>
<sequence length="351" mass="39297">MLQDGSIFAQSPSFNSYSSDNFAQIAAKVCEEFVDDRVQLGLEPLQNEGENHDDDEIVQVQEEEKEDDLLEEHKEEEKANEEEEEEEDESEFEFSFLSGDGIAISADEIFANGQIRPVYPIFNRDLLFAGGKDYDEDDDHTDSKQPKKNSSLRKLFIGEREEDDGHSCSSSEADELDNLPAGTYCVWKPKQQSSTTSSPDTCKKSKSTGSSSSSSSRSATTAASVSKRWRFRDFLFRSNSDGKDTFVFLTPSSGTSTNKMMMKNRKEEKLVIEEKLEKVVVSGNKAAAGKGKLKSGAAAKAVTEVSAHEIHYVRNRALKENDRKKSYLPYRQDLVGFFANVNGLNRNLHPF</sequence>
<evidence type="ECO:0000313" key="2">
    <source>
        <dbReference type="EMBL" id="KAI3951923.1"/>
    </source>
</evidence>
<feature type="compositionally biased region" description="Acidic residues" evidence="1">
    <location>
        <begin position="78"/>
        <end position="92"/>
    </location>
</feature>
<organism evidence="2 3">
    <name type="scientific">Papaver atlanticum</name>
    <dbReference type="NCBI Taxonomy" id="357466"/>
    <lineage>
        <taxon>Eukaryota</taxon>
        <taxon>Viridiplantae</taxon>
        <taxon>Streptophyta</taxon>
        <taxon>Embryophyta</taxon>
        <taxon>Tracheophyta</taxon>
        <taxon>Spermatophyta</taxon>
        <taxon>Magnoliopsida</taxon>
        <taxon>Ranunculales</taxon>
        <taxon>Papaveraceae</taxon>
        <taxon>Papaveroideae</taxon>
        <taxon>Papaver</taxon>
    </lineage>
</organism>
<evidence type="ECO:0000313" key="3">
    <source>
        <dbReference type="Proteomes" id="UP001202328"/>
    </source>
</evidence>
<dbReference type="EMBL" id="JAJJMB010002338">
    <property type="protein sequence ID" value="KAI3951923.1"/>
    <property type="molecule type" value="Genomic_DNA"/>
</dbReference>
<proteinExistence type="predicted"/>
<comment type="caution">
    <text evidence="2">The sequence shown here is derived from an EMBL/GenBank/DDBJ whole genome shotgun (WGS) entry which is preliminary data.</text>
</comment>
<feature type="region of interest" description="Disordered" evidence="1">
    <location>
        <begin position="189"/>
        <end position="222"/>
    </location>
</feature>
<dbReference type="AlphaFoldDB" id="A0AAD4TDZ0"/>
<accession>A0AAD4TDZ0</accession>
<dbReference type="Pfam" id="PF07816">
    <property type="entry name" value="DUF1645"/>
    <property type="match status" value="1"/>
</dbReference>
<feature type="compositionally biased region" description="Low complexity" evidence="1">
    <location>
        <begin position="207"/>
        <end position="222"/>
    </location>
</feature>
<reference evidence="2" key="1">
    <citation type="submission" date="2022-04" db="EMBL/GenBank/DDBJ databases">
        <title>A functionally conserved STORR gene fusion in Papaver species that diverged 16.8 million years ago.</title>
        <authorList>
            <person name="Catania T."/>
        </authorList>
    </citation>
    <scope>NUCLEOTIDE SEQUENCE</scope>
    <source>
        <strain evidence="2">S-188037</strain>
    </source>
</reference>